<keyword evidence="3" id="KW-0813">Transport</keyword>
<dbReference type="SUPFAM" id="SSF103473">
    <property type="entry name" value="MFS general substrate transporter"/>
    <property type="match status" value="1"/>
</dbReference>
<protein>
    <submittedName>
        <fullName evidence="10">DHA2 family multidrug resistance protein</fullName>
    </submittedName>
</protein>
<keyword evidence="7 8" id="KW-0472">Membrane</keyword>
<dbReference type="PROSITE" id="PS50850">
    <property type="entry name" value="MFS"/>
    <property type="match status" value="1"/>
</dbReference>
<comment type="subcellular location">
    <subcellularLocation>
        <location evidence="1">Cell membrane</location>
        <topology evidence="1">Multi-pass membrane protein</topology>
    </subcellularLocation>
</comment>
<keyword evidence="11" id="KW-1185">Reference proteome</keyword>
<evidence type="ECO:0000313" key="10">
    <source>
        <dbReference type="EMBL" id="MBB6180676.1"/>
    </source>
</evidence>
<feature type="transmembrane region" description="Helical" evidence="8">
    <location>
        <begin position="313"/>
        <end position="333"/>
    </location>
</feature>
<feature type="transmembrane region" description="Helical" evidence="8">
    <location>
        <begin position="242"/>
        <end position="260"/>
    </location>
</feature>
<feature type="transmembrane region" description="Helical" evidence="8">
    <location>
        <begin position="211"/>
        <end position="230"/>
    </location>
</feature>
<dbReference type="InterPro" id="IPR036259">
    <property type="entry name" value="MFS_trans_sf"/>
</dbReference>
<dbReference type="NCBIfam" id="TIGR00711">
    <property type="entry name" value="efflux_EmrB"/>
    <property type="match status" value="1"/>
</dbReference>
<organism evidence="10 11">
    <name type="scientific">Pseudorhizobium flavum</name>
    <dbReference type="NCBI Taxonomy" id="1335061"/>
    <lineage>
        <taxon>Bacteria</taxon>
        <taxon>Pseudomonadati</taxon>
        <taxon>Pseudomonadota</taxon>
        <taxon>Alphaproteobacteria</taxon>
        <taxon>Hyphomicrobiales</taxon>
        <taxon>Rhizobiaceae</taxon>
        <taxon>Rhizobium/Agrobacterium group</taxon>
        <taxon>Pseudorhizobium</taxon>
    </lineage>
</organism>
<evidence type="ECO:0000256" key="8">
    <source>
        <dbReference type="SAM" id="Phobius"/>
    </source>
</evidence>
<dbReference type="Proteomes" id="UP000535501">
    <property type="component" value="Unassembled WGS sequence"/>
</dbReference>
<keyword evidence="4" id="KW-1003">Cell membrane</keyword>
<feature type="transmembrane region" description="Helical" evidence="8">
    <location>
        <begin position="115"/>
        <end position="140"/>
    </location>
</feature>
<dbReference type="InterPro" id="IPR004638">
    <property type="entry name" value="EmrB-like"/>
</dbReference>
<feature type="transmembrane region" description="Helical" evidence="8">
    <location>
        <begin position="176"/>
        <end position="199"/>
    </location>
</feature>
<keyword evidence="6 8" id="KW-1133">Transmembrane helix</keyword>
<keyword evidence="5 8" id="KW-0812">Transmembrane</keyword>
<evidence type="ECO:0000256" key="6">
    <source>
        <dbReference type="ARBA" id="ARBA00022989"/>
    </source>
</evidence>
<dbReference type="InterPro" id="IPR011701">
    <property type="entry name" value="MFS"/>
</dbReference>
<dbReference type="RefSeq" id="WP_077549758.1">
    <property type="nucleotide sequence ID" value="NZ_JACHEJ010000006.1"/>
</dbReference>
<evidence type="ECO:0000256" key="7">
    <source>
        <dbReference type="ARBA" id="ARBA00023136"/>
    </source>
</evidence>
<feature type="transmembrane region" description="Helical" evidence="8">
    <location>
        <begin position="280"/>
        <end position="301"/>
    </location>
</feature>
<gene>
    <name evidence="10" type="ORF">HNQ75_002658</name>
</gene>
<dbReference type="Pfam" id="PF07690">
    <property type="entry name" value="MFS_1"/>
    <property type="match status" value="1"/>
</dbReference>
<name>A0A7W9YZZ2_9HYPH</name>
<dbReference type="PANTHER" id="PTHR42718:SF9">
    <property type="entry name" value="MAJOR FACILITATOR SUPERFAMILY MULTIDRUG TRANSPORTER MFSC"/>
    <property type="match status" value="1"/>
</dbReference>
<feature type="transmembrane region" description="Helical" evidence="8">
    <location>
        <begin position="89"/>
        <end position="109"/>
    </location>
</feature>
<evidence type="ECO:0000256" key="1">
    <source>
        <dbReference type="ARBA" id="ARBA00004651"/>
    </source>
</evidence>
<comment type="caution">
    <text evidence="10">The sequence shown here is derived from an EMBL/GenBank/DDBJ whole genome shotgun (WGS) entry which is preliminary data.</text>
</comment>
<evidence type="ECO:0000256" key="2">
    <source>
        <dbReference type="ARBA" id="ARBA00008537"/>
    </source>
</evidence>
<accession>A0A7W9YZZ2</accession>
<dbReference type="EMBL" id="JACHEJ010000006">
    <property type="protein sequence ID" value="MBB6180676.1"/>
    <property type="molecule type" value="Genomic_DNA"/>
</dbReference>
<sequence length="525" mass="56550">MATAAATAGAIPADQPMDKRKLIAFFAMVFGMFMSILDIQIVSASLAEIQAGLGAGSDEVAWVQTSYLIAEVIMIPLSGTLARILSTRVLFSICAAGFTIASGLCATATSIDQMIIYRAIQGFIGGGMIPSVFAAAFTIFPPSKRAIVSPIIGLVATLAPTIGPTVGGYLSHAFSWHWLFLVNIIPGILVTAVAWSMIDFDEPQKSLWKKFDWWGLLSMALFLGSLEYVLEEGNNKDWFNDEHILVGSLVMVAGAVVFFWRAFRVDFPVVDLKAFANRNFAFGSLFSFVMGIGLYGLTYLYPLYLGRIRGYDSLMIGETMFVSGLAMFLTAPVAGMLSNRLDPRVMMAIGFFGFALGTYMMTGLTGDWDFYELLIPQILRGCSMMLCMVPINNIALGTLPPARIGNASGLFNLTRNLGGAVGLAIINTMLTQRSDEHYARLSEHLSYTNPEAIDWLGSVGANYDSFGLDGAAVALQKLSGMVTQQSWLLSFIDVFTALTALFASLILLVMLIAKPSGQAGGGAGH</sequence>
<dbReference type="GO" id="GO:0022857">
    <property type="term" value="F:transmembrane transporter activity"/>
    <property type="evidence" value="ECO:0007669"/>
    <property type="project" value="InterPro"/>
</dbReference>
<feature type="transmembrane region" description="Helical" evidence="8">
    <location>
        <begin position="345"/>
        <end position="366"/>
    </location>
</feature>
<feature type="transmembrane region" description="Helical" evidence="8">
    <location>
        <begin position="487"/>
        <end position="513"/>
    </location>
</feature>
<dbReference type="InterPro" id="IPR020846">
    <property type="entry name" value="MFS_dom"/>
</dbReference>
<dbReference type="AlphaFoldDB" id="A0A7W9YZZ2"/>
<comment type="similarity">
    <text evidence="2">Belongs to the major facilitator superfamily. EmrB family.</text>
</comment>
<dbReference type="Gene3D" id="1.20.1250.20">
    <property type="entry name" value="MFS general substrate transporter like domains"/>
    <property type="match status" value="1"/>
</dbReference>
<feature type="transmembrane region" description="Helical" evidence="8">
    <location>
        <begin position="22"/>
        <end position="41"/>
    </location>
</feature>
<dbReference type="PRINTS" id="PR01036">
    <property type="entry name" value="TCRTETB"/>
</dbReference>
<evidence type="ECO:0000256" key="5">
    <source>
        <dbReference type="ARBA" id="ARBA00022692"/>
    </source>
</evidence>
<evidence type="ECO:0000256" key="3">
    <source>
        <dbReference type="ARBA" id="ARBA00022448"/>
    </source>
</evidence>
<feature type="domain" description="Major facilitator superfamily (MFS) profile" evidence="9">
    <location>
        <begin position="24"/>
        <end position="517"/>
    </location>
</feature>
<proteinExistence type="inferred from homology"/>
<evidence type="ECO:0000256" key="4">
    <source>
        <dbReference type="ARBA" id="ARBA00022475"/>
    </source>
</evidence>
<evidence type="ECO:0000313" key="11">
    <source>
        <dbReference type="Proteomes" id="UP000535501"/>
    </source>
</evidence>
<dbReference type="PANTHER" id="PTHR42718">
    <property type="entry name" value="MAJOR FACILITATOR SUPERFAMILY MULTIDRUG TRANSPORTER MFSC"/>
    <property type="match status" value="1"/>
</dbReference>
<dbReference type="CDD" id="cd17503">
    <property type="entry name" value="MFS_LmrB_MDR_like"/>
    <property type="match status" value="1"/>
</dbReference>
<feature type="transmembrane region" description="Helical" evidence="8">
    <location>
        <begin position="147"/>
        <end position="170"/>
    </location>
</feature>
<evidence type="ECO:0000259" key="9">
    <source>
        <dbReference type="PROSITE" id="PS50850"/>
    </source>
</evidence>
<reference evidence="10 11" key="1">
    <citation type="submission" date="2020-08" db="EMBL/GenBank/DDBJ databases">
        <title>Genomic Encyclopedia of Type Strains, Phase IV (KMG-IV): sequencing the most valuable type-strain genomes for metagenomic binning, comparative biology and taxonomic classification.</title>
        <authorList>
            <person name="Goeker M."/>
        </authorList>
    </citation>
    <scope>NUCLEOTIDE SEQUENCE [LARGE SCALE GENOMIC DNA]</scope>
    <source>
        <strain evidence="10 11">DSM 102134</strain>
    </source>
</reference>
<dbReference type="Gene3D" id="1.20.1720.10">
    <property type="entry name" value="Multidrug resistance protein D"/>
    <property type="match status" value="1"/>
</dbReference>
<dbReference type="GO" id="GO:0005886">
    <property type="term" value="C:plasma membrane"/>
    <property type="evidence" value="ECO:0007669"/>
    <property type="project" value="UniProtKB-SubCell"/>
</dbReference>